<accession>A0A1S2V9T1</accession>
<dbReference type="Proteomes" id="UP000181790">
    <property type="component" value="Unassembled WGS sequence"/>
</dbReference>
<evidence type="ECO:0000313" key="2">
    <source>
        <dbReference type="Proteomes" id="UP000181790"/>
    </source>
</evidence>
<dbReference type="EMBL" id="MORL01000126">
    <property type="protein sequence ID" value="OIN55473.1"/>
    <property type="molecule type" value="Genomic_DNA"/>
</dbReference>
<dbReference type="AlphaFoldDB" id="A0A1S2V9T1"/>
<proteinExistence type="predicted"/>
<name>A0A1S2V9T1_9BACT</name>
<protein>
    <submittedName>
        <fullName evidence="1">Uncharacterized protein</fullName>
    </submittedName>
</protein>
<comment type="caution">
    <text evidence="1">The sequence shown here is derived from an EMBL/GenBank/DDBJ whole genome shotgun (WGS) entry which is preliminary data.</text>
</comment>
<organism evidence="1 2">
    <name type="scientific">Arsenicibacter rosenii</name>
    <dbReference type="NCBI Taxonomy" id="1750698"/>
    <lineage>
        <taxon>Bacteria</taxon>
        <taxon>Pseudomonadati</taxon>
        <taxon>Bacteroidota</taxon>
        <taxon>Cytophagia</taxon>
        <taxon>Cytophagales</taxon>
        <taxon>Spirosomataceae</taxon>
        <taxon>Arsenicibacter</taxon>
    </lineage>
</organism>
<evidence type="ECO:0000313" key="1">
    <source>
        <dbReference type="EMBL" id="OIN55473.1"/>
    </source>
</evidence>
<keyword evidence="2" id="KW-1185">Reference proteome</keyword>
<gene>
    <name evidence="1" type="ORF">BLX24_30235</name>
</gene>
<sequence>MNEEAIVPVDHMVVPVHPRTATVTDCPAVMAVRLMVRLAGVSTKAVVTTLLTEPVCVAQVAV</sequence>
<reference evidence="1 2" key="1">
    <citation type="submission" date="2016-10" db="EMBL/GenBank/DDBJ databases">
        <title>Arsenicibacter rosenii gen. nov., sp. nov., an efficient arsenic-methylating bacterium isolated from an arsenic-contaminated paddy soil.</title>
        <authorList>
            <person name="Huang K."/>
        </authorList>
    </citation>
    <scope>NUCLEOTIDE SEQUENCE [LARGE SCALE GENOMIC DNA]</scope>
    <source>
        <strain evidence="1 2">SM-1</strain>
    </source>
</reference>